<evidence type="ECO:0000313" key="3">
    <source>
        <dbReference type="Proteomes" id="UP000242857"/>
    </source>
</evidence>
<dbReference type="AlphaFoldDB" id="A0A1M4XGR6"/>
<evidence type="ECO:0008006" key="4">
    <source>
        <dbReference type="Google" id="ProtNLM"/>
    </source>
</evidence>
<reference evidence="3" key="1">
    <citation type="submission" date="2016-11" db="EMBL/GenBank/DDBJ databases">
        <authorList>
            <person name="Varghese N."/>
            <person name="Submissions S."/>
        </authorList>
    </citation>
    <scope>NUCLEOTIDE SEQUENCE [LARGE SCALE GENOMIC DNA]</scope>
    <source>
        <strain evidence="3">DSM 14834</strain>
    </source>
</reference>
<keyword evidence="1" id="KW-0732">Signal</keyword>
<dbReference type="InterPro" id="IPR047111">
    <property type="entry name" value="YbaP-like"/>
</dbReference>
<keyword evidence="3" id="KW-1185">Reference proteome</keyword>
<dbReference type="PANTHER" id="PTHR40590">
    <property type="entry name" value="CYTOPLASMIC PROTEIN-RELATED"/>
    <property type="match status" value="1"/>
</dbReference>
<dbReference type="STRING" id="213588.SAMN02745204_01424"/>
<dbReference type="Proteomes" id="UP000242857">
    <property type="component" value="Unassembled WGS sequence"/>
</dbReference>
<protein>
    <recommendedName>
        <fullName evidence="4">TraB family protein</fullName>
    </recommendedName>
</protein>
<dbReference type="CDD" id="cd14789">
    <property type="entry name" value="Tiki"/>
    <property type="match status" value="1"/>
</dbReference>
<evidence type="ECO:0000313" key="2">
    <source>
        <dbReference type="EMBL" id="SHE92699.1"/>
    </source>
</evidence>
<dbReference type="InterPro" id="IPR002816">
    <property type="entry name" value="TraB/PrgY/GumN_fam"/>
</dbReference>
<sequence length="317" mass="34218">MSALRLLLAFCLALLAPWGQAAAAARPDVQATSAPVWRPLLWKAEHGGNVVYLLGSFHLLAPSDAPLPAEIERAFQDSDALLFELDPAALTAPETIAAMQTAMGYGDGKTLSEVLPAPVRQRLGVLVGASGGSLDALEHSEPWAVNLGMTLAVANALGLRAELGLDRQLMARAAQAGKPVAGLETVQAQVQAMDRVPYQEQVQSLDEFLADPKKAAQQLQQLHDWWRAGDVEVLDRRMRMEMAQKTPESYRLLNVERNQAWLPQVDARLTAATPGRTLVVVGALHLLGPEGLVEQLRARGYRVERICDSCSVATSGQ</sequence>
<name>A0A1M4XGR6_9GAMM</name>
<dbReference type="Pfam" id="PF01963">
    <property type="entry name" value="TraB_PrgY_gumN"/>
    <property type="match status" value="1"/>
</dbReference>
<dbReference type="EMBL" id="FQUK01000021">
    <property type="protein sequence ID" value="SHE92699.1"/>
    <property type="molecule type" value="Genomic_DNA"/>
</dbReference>
<accession>A0A1M4XGR6</accession>
<dbReference type="PANTHER" id="PTHR40590:SF1">
    <property type="entry name" value="CYTOPLASMIC PROTEIN"/>
    <property type="match status" value="1"/>
</dbReference>
<organism evidence="2 3">
    <name type="scientific">Thermomonas hydrothermalis</name>
    <dbReference type="NCBI Taxonomy" id="213588"/>
    <lineage>
        <taxon>Bacteria</taxon>
        <taxon>Pseudomonadati</taxon>
        <taxon>Pseudomonadota</taxon>
        <taxon>Gammaproteobacteria</taxon>
        <taxon>Lysobacterales</taxon>
        <taxon>Lysobacteraceae</taxon>
        <taxon>Thermomonas</taxon>
    </lineage>
</organism>
<dbReference type="RefSeq" id="WP_072755921.1">
    <property type="nucleotide sequence ID" value="NZ_FQUK01000021.1"/>
</dbReference>
<gene>
    <name evidence="2" type="ORF">SAMN02745204_01424</name>
</gene>
<feature type="signal peptide" evidence="1">
    <location>
        <begin position="1"/>
        <end position="21"/>
    </location>
</feature>
<evidence type="ECO:0000256" key="1">
    <source>
        <dbReference type="SAM" id="SignalP"/>
    </source>
</evidence>
<proteinExistence type="predicted"/>
<feature type="chain" id="PRO_5012228848" description="TraB family protein" evidence="1">
    <location>
        <begin position="22"/>
        <end position="317"/>
    </location>
</feature>